<evidence type="ECO:0000256" key="3">
    <source>
        <dbReference type="ARBA" id="ARBA00012736"/>
    </source>
</evidence>
<keyword evidence="7 15" id="KW-0378">Hydrolase</keyword>
<keyword evidence="9" id="KW-1015">Disulfide bond</keyword>
<dbReference type="AlphaFoldDB" id="A0A8K0TKZ3"/>
<evidence type="ECO:0000256" key="7">
    <source>
        <dbReference type="ARBA" id="ARBA00022801"/>
    </source>
</evidence>
<evidence type="ECO:0000256" key="11">
    <source>
        <dbReference type="ARBA" id="ARBA00023316"/>
    </source>
</evidence>
<keyword evidence="6" id="KW-0677">Repeat</keyword>
<dbReference type="GO" id="GO:0005576">
    <property type="term" value="C:extracellular region"/>
    <property type="evidence" value="ECO:0007669"/>
    <property type="project" value="UniProtKB-SubCell"/>
</dbReference>
<evidence type="ECO:0000256" key="1">
    <source>
        <dbReference type="ARBA" id="ARBA00004613"/>
    </source>
</evidence>
<evidence type="ECO:0000256" key="2">
    <source>
        <dbReference type="ARBA" id="ARBA00008834"/>
    </source>
</evidence>
<keyword evidence="5 16" id="KW-0732">Signal</keyword>
<evidence type="ECO:0000313" key="18">
    <source>
        <dbReference type="Proteomes" id="UP000813385"/>
    </source>
</evidence>
<organism evidence="17 18">
    <name type="scientific">Plectosphaerella cucumerina</name>
    <dbReference type="NCBI Taxonomy" id="40658"/>
    <lineage>
        <taxon>Eukaryota</taxon>
        <taxon>Fungi</taxon>
        <taxon>Dikarya</taxon>
        <taxon>Ascomycota</taxon>
        <taxon>Pezizomycotina</taxon>
        <taxon>Sordariomycetes</taxon>
        <taxon>Hypocreomycetidae</taxon>
        <taxon>Glomerellales</taxon>
        <taxon>Plectosphaerellaceae</taxon>
        <taxon>Plectosphaerella</taxon>
    </lineage>
</organism>
<dbReference type="InterPro" id="IPR011050">
    <property type="entry name" value="Pectin_lyase_fold/virulence"/>
</dbReference>
<reference evidence="17" key="1">
    <citation type="journal article" date="2021" name="Nat. Commun.">
        <title>Genetic determinants of endophytism in the Arabidopsis root mycobiome.</title>
        <authorList>
            <person name="Mesny F."/>
            <person name="Miyauchi S."/>
            <person name="Thiergart T."/>
            <person name="Pickel B."/>
            <person name="Atanasova L."/>
            <person name="Karlsson M."/>
            <person name="Huettel B."/>
            <person name="Barry K.W."/>
            <person name="Haridas S."/>
            <person name="Chen C."/>
            <person name="Bauer D."/>
            <person name="Andreopoulos W."/>
            <person name="Pangilinan J."/>
            <person name="LaButti K."/>
            <person name="Riley R."/>
            <person name="Lipzen A."/>
            <person name="Clum A."/>
            <person name="Drula E."/>
            <person name="Henrissat B."/>
            <person name="Kohler A."/>
            <person name="Grigoriev I.V."/>
            <person name="Martin F.M."/>
            <person name="Hacquard S."/>
        </authorList>
    </citation>
    <scope>NUCLEOTIDE SEQUENCE</scope>
    <source>
        <strain evidence="17">MPI-CAGE-AT-0016</strain>
    </source>
</reference>
<dbReference type="EC" id="3.2.1.15" evidence="3"/>
<evidence type="ECO:0000256" key="14">
    <source>
        <dbReference type="PROSITE-ProRule" id="PRU10052"/>
    </source>
</evidence>
<dbReference type="InterPro" id="IPR006626">
    <property type="entry name" value="PbH1"/>
</dbReference>
<dbReference type="Gene3D" id="2.160.20.10">
    <property type="entry name" value="Single-stranded right-handed beta-helix, Pectin lyase-like"/>
    <property type="match status" value="1"/>
</dbReference>
<keyword evidence="4" id="KW-0964">Secreted</keyword>
<name>A0A8K0TKZ3_9PEZI</name>
<dbReference type="GO" id="GO:0071555">
    <property type="term" value="P:cell wall organization"/>
    <property type="evidence" value="ECO:0007669"/>
    <property type="project" value="UniProtKB-KW"/>
</dbReference>
<keyword evidence="18" id="KW-1185">Reference proteome</keyword>
<evidence type="ECO:0000256" key="15">
    <source>
        <dbReference type="RuleBase" id="RU361169"/>
    </source>
</evidence>
<feature type="chain" id="PRO_5035467073" description="endo-polygalacturonase" evidence="16">
    <location>
        <begin position="20"/>
        <end position="362"/>
    </location>
</feature>
<feature type="signal peptide" evidence="16">
    <location>
        <begin position="1"/>
        <end position="19"/>
    </location>
</feature>
<dbReference type="SUPFAM" id="SSF51126">
    <property type="entry name" value="Pectin lyase-like"/>
    <property type="match status" value="1"/>
</dbReference>
<sequence>MFPPKSLFTLGALASAVSATPAPARLAPRTVCNFSTYAQITGVQNCDTITLQGIHVPAGATINLENLKAGAHVTFAGTTTFDYQEFEGFLIQLKGERITVEGAPGHVIECNGSRWWDGKGSNGGKKKPKVLSLHNINHSVIRGLNIQNTPEQAVSILATNLELYDIHIKNTDPQNLAHNTDGFDIGNSNNIWIQGAVVENQDDCVAINSGKNVTFTGGTCSGGHGLSVGSVGGRDNNVVDGVFFLHSKVSKSQNGVRIKTVATAPSGSVNNVHFEDITLSEISDFGVTIIQNYVNTGPKPANPGTNIAITNVAMKQVRGSVLSSAVTTEIVCGNCKNFTPWDVQLTGGKKGDCRGAPAGVTC</sequence>
<accession>A0A8K0TKZ3</accession>
<evidence type="ECO:0000256" key="8">
    <source>
        <dbReference type="ARBA" id="ARBA00023145"/>
    </source>
</evidence>
<evidence type="ECO:0000256" key="5">
    <source>
        <dbReference type="ARBA" id="ARBA00022729"/>
    </source>
</evidence>
<evidence type="ECO:0000256" key="13">
    <source>
        <dbReference type="ARBA" id="ARBA00083621"/>
    </source>
</evidence>
<comment type="caution">
    <text evidence="17">The sequence shown here is derived from an EMBL/GenBank/DDBJ whole genome shotgun (WGS) entry which is preliminary data.</text>
</comment>
<evidence type="ECO:0000256" key="16">
    <source>
        <dbReference type="SAM" id="SignalP"/>
    </source>
</evidence>
<comment type="catalytic activity">
    <reaction evidence="12">
        <text>(1,4-alpha-D-galacturonosyl)n+m + H2O = (1,4-alpha-D-galacturonosyl)n + (1,4-alpha-D-galacturonosyl)m.</text>
        <dbReference type="EC" id="3.2.1.15"/>
    </reaction>
</comment>
<proteinExistence type="inferred from homology"/>
<dbReference type="Pfam" id="PF00295">
    <property type="entry name" value="Glyco_hydro_28"/>
    <property type="match status" value="1"/>
</dbReference>
<evidence type="ECO:0000313" key="17">
    <source>
        <dbReference type="EMBL" id="KAH7369395.1"/>
    </source>
</evidence>
<evidence type="ECO:0000256" key="10">
    <source>
        <dbReference type="ARBA" id="ARBA00023295"/>
    </source>
</evidence>
<evidence type="ECO:0000256" key="4">
    <source>
        <dbReference type="ARBA" id="ARBA00022525"/>
    </source>
</evidence>
<dbReference type="PANTHER" id="PTHR31884:SF1">
    <property type="entry name" value="POLYGALACTURONASE"/>
    <property type="match status" value="1"/>
</dbReference>
<dbReference type="EMBL" id="JAGPXD010000002">
    <property type="protein sequence ID" value="KAH7369395.1"/>
    <property type="molecule type" value="Genomic_DNA"/>
</dbReference>
<dbReference type="SMART" id="SM00710">
    <property type="entry name" value="PbH1"/>
    <property type="match status" value="5"/>
</dbReference>
<evidence type="ECO:0000256" key="12">
    <source>
        <dbReference type="ARBA" id="ARBA00034074"/>
    </source>
</evidence>
<dbReference type="InterPro" id="IPR050434">
    <property type="entry name" value="Glycosyl_hydrlase_28"/>
</dbReference>
<feature type="active site" evidence="14">
    <location>
        <position position="224"/>
    </location>
</feature>
<dbReference type="Proteomes" id="UP000813385">
    <property type="component" value="Unassembled WGS sequence"/>
</dbReference>
<dbReference type="GO" id="GO:0045490">
    <property type="term" value="P:pectin catabolic process"/>
    <property type="evidence" value="ECO:0007669"/>
    <property type="project" value="TreeGrafter"/>
</dbReference>
<dbReference type="InterPro" id="IPR012334">
    <property type="entry name" value="Pectin_lyas_fold"/>
</dbReference>
<comment type="similarity">
    <text evidence="2 15">Belongs to the glycosyl hydrolase 28 family.</text>
</comment>
<evidence type="ECO:0000256" key="6">
    <source>
        <dbReference type="ARBA" id="ARBA00022737"/>
    </source>
</evidence>
<comment type="subcellular location">
    <subcellularLocation>
        <location evidence="1">Secreted</location>
    </subcellularLocation>
</comment>
<dbReference type="FunFam" id="2.160.20.10:FF:000002">
    <property type="entry name" value="Endopolygalacturonase D"/>
    <property type="match status" value="1"/>
</dbReference>
<evidence type="ECO:0000256" key="9">
    <source>
        <dbReference type="ARBA" id="ARBA00023157"/>
    </source>
</evidence>
<dbReference type="OrthoDB" id="1546079at2759"/>
<keyword evidence="10 15" id="KW-0326">Glycosidase</keyword>
<dbReference type="PROSITE" id="PS00502">
    <property type="entry name" value="POLYGALACTURONASE"/>
    <property type="match status" value="1"/>
</dbReference>
<gene>
    <name evidence="17" type="ORF">B0T11DRAFT_296896</name>
</gene>
<dbReference type="GO" id="GO:0004650">
    <property type="term" value="F:polygalacturonase activity"/>
    <property type="evidence" value="ECO:0007669"/>
    <property type="project" value="UniProtKB-EC"/>
</dbReference>
<protein>
    <recommendedName>
        <fullName evidence="3">endo-polygalacturonase</fullName>
        <ecNumber evidence="3">3.2.1.15</ecNumber>
    </recommendedName>
    <alternativeName>
        <fullName evidence="13">Pectinase</fullName>
    </alternativeName>
</protein>
<keyword evidence="11" id="KW-0961">Cell wall biogenesis/degradation</keyword>
<dbReference type="InterPro" id="IPR000743">
    <property type="entry name" value="Glyco_hydro_28"/>
</dbReference>
<keyword evidence="8" id="KW-0865">Zymogen</keyword>
<dbReference type="PANTHER" id="PTHR31884">
    <property type="entry name" value="POLYGALACTURONASE"/>
    <property type="match status" value="1"/>
</dbReference>